<gene>
    <name evidence="5" type="ORF">SAMN04487752_2250</name>
</gene>
<evidence type="ECO:0000256" key="3">
    <source>
        <dbReference type="ARBA" id="ARBA00023163"/>
    </source>
</evidence>
<dbReference type="Gene3D" id="1.10.260.40">
    <property type="entry name" value="lambda repressor-like DNA-binding domains"/>
    <property type="match status" value="1"/>
</dbReference>
<dbReference type="SUPFAM" id="SSF53822">
    <property type="entry name" value="Periplasmic binding protein-like I"/>
    <property type="match status" value="1"/>
</dbReference>
<dbReference type="AlphaFoldDB" id="A0A1H1ATR8"/>
<dbReference type="Gene3D" id="3.40.50.2300">
    <property type="match status" value="2"/>
</dbReference>
<dbReference type="PRINTS" id="PR00036">
    <property type="entry name" value="HTHLACI"/>
</dbReference>
<sequence length="323" mass="36425">MTNMKDIAKIAGVSSATVSRVINNNGYVSHITRQKVESAVEKLDYVPNSQAISLKKGATKTIGIIAPNITETITVLVKNFTLAAQKKGYTVILYLTENDPKKELNALELMRSKQLDGIFLIIRSNDWSTIESYTKYGPIVTWQRVKSPCISSVFIDQYDGYLLGLEHLYANGCRTIINLYSDIRRLNTKSRIKAYEYFCKKYDLTPHSPELFNNINSIQDGEHIAHWLANQEIKPDAFMTSSDAVAAGLVSQAKRLGYSLPEDFSVIGFDNIEISHLLDITTIDYSIHKQAENAFKMINNDLSLQKLTPEELDFTLIVRKTTK</sequence>
<dbReference type="EMBL" id="FNJW01000008">
    <property type="protein sequence ID" value="SDQ43024.1"/>
    <property type="molecule type" value="Genomic_DNA"/>
</dbReference>
<dbReference type="GO" id="GO:0003700">
    <property type="term" value="F:DNA-binding transcription factor activity"/>
    <property type="evidence" value="ECO:0007669"/>
    <property type="project" value="TreeGrafter"/>
</dbReference>
<dbReference type="CDD" id="cd01392">
    <property type="entry name" value="HTH_LacI"/>
    <property type="match status" value="1"/>
</dbReference>
<reference evidence="6" key="1">
    <citation type="submission" date="2016-10" db="EMBL/GenBank/DDBJ databases">
        <authorList>
            <person name="Varghese N."/>
            <person name="Submissions S."/>
        </authorList>
    </citation>
    <scope>NUCLEOTIDE SEQUENCE [LARGE SCALE GENOMIC DNA]</scope>
    <source>
        <strain evidence="6">MPL-11</strain>
    </source>
</reference>
<dbReference type="OrthoDB" id="9798934at2"/>
<name>A0A1H1ATR8_9LACT</name>
<keyword evidence="1" id="KW-0805">Transcription regulation</keyword>
<dbReference type="Pfam" id="PF13377">
    <property type="entry name" value="Peripla_BP_3"/>
    <property type="match status" value="1"/>
</dbReference>
<dbReference type="InterPro" id="IPR046335">
    <property type="entry name" value="LacI/GalR-like_sensor"/>
</dbReference>
<dbReference type="InterPro" id="IPR010982">
    <property type="entry name" value="Lambda_DNA-bd_dom_sf"/>
</dbReference>
<dbReference type="InterPro" id="IPR028082">
    <property type="entry name" value="Peripla_BP_I"/>
</dbReference>
<dbReference type="PROSITE" id="PS00356">
    <property type="entry name" value="HTH_LACI_1"/>
    <property type="match status" value="1"/>
</dbReference>
<feature type="domain" description="HTH lacI-type" evidence="4">
    <location>
        <begin position="2"/>
        <end position="56"/>
    </location>
</feature>
<evidence type="ECO:0000256" key="1">
    <source>
        <dbReference type="ARBA" id="ARBA00023015"/>
    </source>
</evidence>
<dbReference type="GO" id="GO:0000976">
    <property type="term" value="F:transcription cis-regulatory region binding"/>
    <property type="evidence" value="ECO:0007669"/>
    <property type="project" value="TreeGrafter"/>
</dbReference>
<evidence type="ECO:0000313" key="5">
    <source>
        <dbReference type="EMBL" id="SDQ43024.1"/>
    </source>
</evidence>
<dbReference type="PANTHER" id="PTHR30146:SF105">
    <property type="entry name" value="CATABOLITE CONTROL PROTEIN B"/>
    <property type="match status" value="1"/>
</dbReference>
<dbReference type="RefSeq" id="WP_089977935.1">
    <property type="nucleotide sequence ID" value="NZ_FNJW01000008.1"/>
</dbReference>
<dbReference type="InterPro" id="IPR000843">
    <property type="entry name" value="HTH_LacI"/>
</dbReference>
<evidence type="ECO:0000256" key="2">
    <source>
        <dbReference type="ARBA" id="ARBA00023125"/>
    </source>
</evidence>
<organism evidence="5 6">
    <name type="scientific">Carnobacterium viridans</name>
    <dbReference type="NCBI Taxonomy" id="174587"/>
    <lineage>
        <taxon>Bacteria</taxon>
        <taxon>Bacillati</taxon>
        <taxon>Bacillota</taxon>
        <taxon>Bacilli</taxon>
        <taxon>Lactobacillales</taxon>
        <taxon>Carnobacteriaceae</taxon>
        <taxon>Carnobacterium</taxon>
    </lineage>
</organism>
<dbReference type="SMART" id="SM00354">
    <property type="entry name" value="HTH_LACI"/>
    <property type="match status" value="1"/>
</dbReference>
<keyword evidence="2 5" id="KW-0238">DNA-binding</keyword>
<evidence type="ECO:0000259" key="4">
    <source>
        <dbReference type="PROSITE" id="PS50932"/>
    </source>
</evidence>
<keyword evidence="3" id="KW-0804">Transcription</keyword>
<accession>A0A1H1ATR8</accession>
<protein>
    <submittedName>
        <fullName evidence="5">DNA-binding transcriptional regulator, LacI/PurR family</fullName>
    </submittedName>
</protein>
<keyword evidence="6" id="KW-1185">Reference proteome</keyword>
<proteinExistence type="predicted"/>
<dbReference type="SUPFAM" id="SSF47413">
    <property type="entry name" value="lambda repressor-like DNA-binding domains"/>
    <property type="match status" value="1"/>
</dbReference>
<evidence type="ECO:0000313" key="6">
    <source>
        <dbReference type="Proteomes" id="UP000199481"/>
    </source>
</evidence>
<dbReference type="PANTHER" id="PTHR30146">
    <property type="entry name" value="LACI-RELATED TRANSCRIPTIONAL REPRESSOR"/>
    <property type="match status" value="1"/>
</dbReference>
<dbReference type="Proteomes" id="UP000199481">
    <property type="component" value="Unassembled WGS sequence"/>
</dbReference>
<dbReference type="PROSITE" id="PS50932">
    <property type="entry name" value="HTH_LACI_2"/>
    <property type="match status" value="1"/>
</dbReference>
<dbReference type="Pfam" id="PF00356">
    <property type="entry name" value="LacI"/>
    <property type="match status" value="1"/>
</dbReference>
<dbReference type="CDD" id="cd06286">
    <property type="entry name" value="PBP1_CcpB-like"/>
    <property type="match status" value="1"/>
</dbReference>